<keyword evidence="2" id="KW-1185">Reference proteome</keyword>
<dbReference type="EMBL" id="PYGD01000007">
    <property type="protein sequence ID" value="PSK90747.1"/>
    <property type="molecule type" value="Genomic_DNA"/>
</dbReference>
<accession>A0A2P8D0K6</accession>
<comment type="caution">
    <text evidence="1">The sequence shown here is derived from an EMBL/GenBank/DDBJ whole genome shotgun (WGS) entry which is preliminary data.</text>
</comment>
<evidence type="ECO:0000313" key="2">
    <source>
        <dbReference type="Proteomes" id="UP000240572"/>
    </source>
</evidence>
<reference evidence="1 2" key="1">
    <citation type="submission" date="2018-03" db="EMBL/GenBank/DDBJ databases">
        <title>Genomic Encyclopedia of Type Strains, Phase III (KMG-III): the genomes of soil and plant-associated and newly described type strains.</title>
        <authorList>
            <person name="Whitman W."/>
        </authorList>
    </citation>
    <scope>NUCLEOTIDE SEQUENCE [LARGE SCALE GENOMIC DNA]</scope>
    <source>
        <strain evidence="1 2">CGMCC 1.12700</strain>
    </source>
</reference>
<sequence>MKKKTSARKLSLKKLTISELNATQGGRLLETGTIKISNYPTQCPADSFCASYLVQCFPSKECN</sequence>
<protein>
    <submittedName>
        <fullName evidence="1">Uncharacterized protein</fullName>
    </submittedName>
</protein>
<evidence type="ECO:0000313" key="1">
    <source>
        <dbReference type="EMBL" id="PSK90747.1"/>
    </source>
</evidence>
<dbReference type="Proteomes" id="UP000240572">
    <property type="component" value="Unassembled WGS sequence"/>
</dbReference>
<gene>
    <name evidence="1" type="ORF">B0I18_107157</name>
</gene>
<organism evidence="1 2">
    <name type="scientific">Taibaiella chishuiensis</name>
    <dbReference type="NCBI Taxonomy" id="1434707"/>
    <lineage>
        <taxon>Bacteria</taxon>
        <taxon>Pseudomonadati</taxon>
        <taxon>Bacteroidota</taxon>
        <taxon>Chitinophagia</taxon>
        <taxon>Chitinophagales</taxon>
        <taxon>Chitinophagaceae</taxon>
        <taxon>Taibaiella</taxon>
    </lineage>
</organism>
<dbReference type="RefSeq" id="WP_146146789.1">
    <property type="nucleotide sequence ID" value="NZ_PYGD01000007.1"/>
</dbReference>
<name>A0A2P8D0K6_9BACT</name>
<dbReference type="InterPro" id="IPR058238">
    <property type="entry name" value="Lant_leader_dom"/>
</dbReference>
<dbReference type="AlphaFoldDB" id="A0A2P8D0K6"/>
<dbReference type="NCBIfam" id="NF038153">
    <property type="entry name" value="lant_leader_L1a"/>
    <property type="match status" value="1"/>
</dbReference>
<proteinExistence type="predicted"/>